<feature type="region of interest" description="Disordered" evidence="5">
    <location>
        <begin position="1699"/>
        <end position="1743"/>
    </location>
</feature>
<dbReference type="Pfam" id="PF18884">
    <property type="entry name" value="TSP3_bac"/>
    <property type="match status" value="7"/>
</dbReference>
<keyword evidence="2" id="KW-0964">Secreted</keyword>
<feature type="compositionally biased region" description="Basic and acidic residues" evidence="5">
    <location>
        <begin position="294"/>
        <end position="311"/>
    </location>
</feature>
<feature type="compositionally biased region" description="Polar residues" evidence="5">
    <location>
        <begin position="312"/>
        <end position="329"/>
    </location>
</feature>
<feature type="region of interest" description="Disordered" evidence="5">
    <location>
        <begin position="264"/>
        <end position="334"/>
    </location>
</feature>
<feature type="region of interest" description="Disordered" evidence="5">
    <location>
        <begin position="356"/>
        <end position="469"/>
    </location>
</feature>
<accession>A0A1H3AJC0</accession>
<dbReference type="GO" id="GO:0000272">
    <property type="term" value="P:polysaccharide catabolic process"/>
    <property type="evidence" value="ECO:0007669"/>
    <property type="project" value="InterPro"/>
</dbReference>
<reference evidence="6 7" key="1">
    <citation type="submission" date="2016-10" db="EMBL/GenBank/DDBJ databases">
        <authorList>
            <person name="de Groot N.N."/>
        </authorList>
    </citation>
    <scope>NUCLEOTIDE SEQUENCE [LARGE SCALE GENOMIC DNA]</scope>
    <source>
        <strain evidence="6 7">DSM 3756</strain>
    </source>
</reference>
<dbReference type="EMBL" id="FNOF01000025">
    <property type="protein sequence ID" value="SDX28939.1"/>
    <property type="molecule type" value="Genomic_DNA"/>
</dbReference>
<dbReference type="PANTHER" id="PTHR37467:SF1">
    <property type="entry name" value="EXPORTED CALCIUM-BINDING GLYCOPROTEIN"/>
    <property type="match status" value="1"/>
</dbReference>
<dbReference type="InterPro" id="IPR028974">
    <property type="entry name" value="TSP_type-3_rpt"/>
</dbReference>
<feature type="region of interest" description="Disordered" evidence="5">
    <location>
        <begin position="1358"/>
        <end position="1395"/>
    </location>
</feature>
<dbReference type="SUPFAM" id="SSF103647">
    <property type="entry name" value="TSP type-3 repeat"/>
    <property type="match status" value="1"/>
</dbReference>
<dbReference type="RefSeq" id="WP_241431652.1">
    <property type="nucleotide sequence ID" value="NZ_FNOF01000025.1"/>
</dbReference>
<dbReference type="PANTHER" id="PTHR37467">
    <property type="entry name" value="EXPORTED CALCIUM-BINDING GLYCOPROTEIN-RELATED"/>
    <property type="match status" value="1"/>
</dbReference>
<evidence type="ECO:0000256" key="3">
    <source>
        <dbReference type="ARBA" id="ARBA00022729"/>
    </source>
</evidence>
<dbReference type="InterPro" id="IPR053180">
    <property type="entry name" value="Ca-binding_acidic-repeat"/>
</dbReference>
<dbReference type="Proteomes" id="UP000182573">
    <property type="component" value="Unassembled WGS sequence"/>
</dbReference>
<feature type="compositionally biased region" description="Acidic residues" evidence="5">
    <location>
        <begin position="1699"/>
        <end position="1709"/>
    </location>
</feature>
<dbReference type="SUPFAM" id="SSF63446">
    <property type="entry name" value="Type I dockerin domain"/>
    <property type="match status" value="1"/>
</dbReference>
<feature type="compositionally biased region" description="Acidic residues" evidence="5">
    <location>
        <begin position="380"/>
        <end position="400"/>
    </location>
</feature>
<dbReference type="GO" id="GO:0005509">
    <property type="term" value="F:calcium ion binding"/>
    <property type="evidence" value="ECO:0007669"/>
    <property type="project" value="InterPro"/>
</dbReference>
<proteinExistence type="predicted"/>
<dbReference type="Gene3D" id="4.10.1080.10">
    <property type="entry name" value="TSP type-3 repeat"/>
    <property type="match status" value="1"/>
</dbReference>
<comment type="subcellular location">
    <subcellularLocation>
        <location evidence="1">Secreted</location>
    </subcellularLocation>
</comment>
<evidence type="ECO:0000256" key="5">
    <source>
        <dbReference type="SAM" id="MobiDB-lite"/>
    </source>
</evidence>
<evidence type="ECO:0000313" key="7">
    <source>
        <dbReference type="Proteomes" id="UP000182573"/>
    </source>
</evidence>
<dbReference type="InterPro" id="IPR036439">
    <property type="entry name" value="Dockerin_dom_sf"/>
</dbReference>
<feature type="region of interest" description="Disordered" evidence="5">
    <location>
        <begin position="1599"/>
        <end position="1623"/>
    </location>
</feature>
<feature type="region of interest" description="Disordered" evidence="5">
    <location>
        <begin position="173"/>
        <end position="243"/>
    </location>
</feature>
<feature type="region of interest" description="Disordered" evidence="5">
    <location>
        <begin position="1033"/>
        <end position="1069"/>
    </location>
</feature>
<keyword evidence="3" id="KW-0732">Signal</keyword>
<feature type="compositionally biased region" description="Basic and acidic residues" evidence="5">
    <location>
        <begin position="200"/>
        <end position="232"/>
    </location>
</feature>
<dbReference type="InterPro" id="IPR059100">
    <property type="entry name" value="TSP3_bac"/>
</dbReference>
<name>A0A1H3AJC0_HALVA</name>
<feature type="compositionally biased region" description="Polar residues" evidence="5">
    <location>
        <begin position="1722"/>
        <end position="1736"/>
    </location>
</feature>
<protein>
    <submittedName>
        <fullName evidence="6">Uncharacterized protein</fullName>
    </submittedName>
</protein>
<evidence type="ECO:0000256" key="2">
    <source>
        <dbReference type="ARBA" id="ARBA00022525"/>
    </source>
</evidence>
<evidence type="ECO:0000313" key="6">
    <source>
        <dbReference type="EMBL" id="SDX28939.1"/>
    </source>
</evidence>
<organism evidence="6 7">
    <name type="scientific">Haloarcula vallismortis</name>
    <name type="common">Halobacterium vallismortis</name>
    <dbReference type="NCBI Taxonomy" id="28442"/>
    <lineage>
        <taxon>Archaea</taxon>
        <taxon>Methanobacteriati</taxon>
        <taxon>Methanobacteriota</taxon>
        <taxon>Stenosarchaea group</taxon>
        <taxon>Halobacteria</taxon>
        <taxon>Halobacteriales</taxon>
        <taxon>Haloarculaceae</taxon>
        <taxon>Haloarcula</taxon>
    </lineage>
</organism>
<feature type="region of interest" description="Disordered" evidence="5">
    <location>
        <begin position="1656"/>
        <end position="1687"/>
    </location>
</feature>
<gene>
    <name evidence="6" type="ORF">SAMN05443574_1254</name>
</gene>
<evidence type="ECO:0000256" key="4">
    <source>
        <dbReference type="ARBA" id="ARBA00022837"/>
    </source>
</evidence>
<dbReference type="Gene3D" id="1.10.1330.10">
    <property type="entry name" value="Dockerin domain"/>
    <property type="match status" value="1"/>
</dbReference>
<feature type="region of interest" description="Disordered" evidence="5">
    <location>
        <begin position="67"/>
        <end position="91"/>
    </location>
</feature>
<feature type="compositionally biased region" description="Basic and acidic residues" evidence="5">
    <location>
        <begin position="408"/>
        <end position="432"/>
    </location>
</feature>
<keyword evidence="4" id="KW-0106">Calcium</keyword>
<feature type="compositionally biased region" description="Acidic residues" evidence="5">
    <location>
        <begin position="442"/>
        <end position="453"/>
    </location>
</feature>
<feature type="compositionally biased region" description="Polar residues" evidence="5">
    <location>
        <begin position="1608"/>
        <end position="1623"/>
    </location>
</feature>
<evidence type="ECO:0000256" key="1">
    <source>
        <dbReference type="ARBA" id="ARBA00004613"/>
    </source>
</evidence>
<feature type="compositionally biased region" description="Polar residues" evidence="5">
    <location>
        <begin position="1672"/>
        <end position="1685"/>
    </location>
</feature>
<feature type="compositionally biased region" description="Basic and acidic residues" evidence="5">
    <location>
        <begin position="1710"/>
        <end position="1719"/>
    </location>
</feature>
<sequence>MSRGHSRTREGIELVSEQARPLLAVVMTVLLVTSPVAAAVPTGAFAQAGNVGNTSTDAGNTGVSAGAGNTAVTPDPVVGSASPTDPNGDGRFEDVNGDGSFDVVDSQALLAHLTNASVQNYSSSFDFTGDGRVTASDGQWLYVQAVNPTETDADGDGLNNTVEVALGTNAFDTDTDSDGIGDWTETNGGKPIDTDSDGIIDARDADSDGDRIPDIREGTKDTDGDETPNYRDTDDDGDGISTRMEALDGQNYSHDVDFDETVNWLDTDADGDGTLDGVEGTNDSDSDGMPDYLDNDRDNDGLPDSYERNVTKTDPASNDSESPLTNYTEADNDVIDGMEDFDQDTLGTYIEYAIGTDPFVSDTDGDGLSDGFEYRNDQFDPLDADTDGDGTTDASGDLDGDGLTNGEEAQRGTLVDRPDTDGESLNDSRETELGTDPTLPDTDADGLDDDEELSLGTDPLVNDTDGDGVLDGNETFETAMDSESTGATVTLRTNGSGANVTMEAKPDFFENSSASAGPTIQLENRTAFENATVELPVDASVPETEYENLSIYTWNGSSKDTWSKVETTIENGTAKATVEHFSYFTVLDTDEWVSATQVSIGEPVDFNASDSFRCRNACNLTGNSTVVLGGEPTTRKIIIKQGGDSYEVVPLSNGQTIEKFYDYGDAEINSPLPVAKSDTSRLFFWSGPNGLSLVSLHDKPRDGSGAAVSFELYEFPISDGNWVVQDDPGDKYGTTPDWSWNDDNTDGGAFRGGLTNATFTIKPRFNEEAVKDPITPGRLNDWEILSGRATDPTNESLARDQNITISVPGDPDESASSNISGDTGSANVTYDLTSGDDLVVVYQTEQTNTSPAASVEVTGASGTTVSKDLAIGTVGTVQTTVNVSTLAHGPANISLSADGVNMRAEVVPRETSDSDGDGIRDSVENQTWTLPTADASTFSTDPYDADTDGDGIPDGEEIIYKTEADNGTLTTSIAVANSDPTEVNSDGDELTDPEENRGWNTYLARSPSTAEQFVSARQSGGNTLGVLWEQNVSSDPLSTDTDGDLLDDHEERRLGTSPTVADSDTDGSDDYYEVSNDYDPTIHDHKAPLVEPLEVSADNTARTSYTARVSVSDQSGISRIEFYKAGNRQWSGLGDGATARNFDASIEVERDALDAIYTGATGFFTPVTIDASATDIHDNRKRKELSGPDTFGQAADKYASFPASPGKGGFVAWMGLSSGASTVVGETVAGVAQMVSDPGGYASQMAQLATTIANNPAIITKMPQMMASQLRQQHETRNPFDSREQYYQEFGGGWSLGYSAGTVAPAAASGGGSVLQKGLSSSSKLRRLVDAADSAVPSRVPNGVKPTALRRAGKVDDAVPDADVPTGRMSAKLNDMPGPRRQRTTEQFDQLDSDGKDYLGDTDIDDPTLKATDLFQNTGPKGRRALNDLAETDPDAADALLQMDDAATQWRFTRAYDNGELDRDEMATALKRYDKLDSDGKDEFDDLLARNGDDAADFAGRTDSDTFDAIISPCGARGAPSLGGAGSFRTDRYHSVATPPSTLAQSGRSCPELPDDVEDDLQDALVNVDGDLNADSVDGVRRSINELDRDAQDSATNLIESEGADGVSVTNDATDLSDGSDSVLTDGEVDDLVRAYDTYSDKSYGRDVRDIQDDIDNLDRNDVDGLDDAINRGTSSSGDDISSNMKGLDGEVEVTSDLLDRDDIDASDLEMDKQIREDSSWETDSLQSSDYNSNTDIDSDIDGGPAYEVKNLDYEPFAEFSGAYEETADSLDDLRTKLNTFGASGQDEIVVVVRQDADTEFPPEVQRRLSGQLSGAESLRDLGDQIESNFDGVEVTFKQFDEVETS</sequence>
<feature type="region of interest" description="Disordered" evidence="5">
    <location>
        <begin position="978"/>
        <end position="997"/>
    </location>
</feature>
<dbReference type="STRING" id="28442.SAMN05443574_1254"/>